<evidence type="ECO:0008006" key="4">
    <source>
        <dbReference type="Google" id="ProtNLM"/>
    </source>
</evidence>
<comment type="caution">
    <text evidence="2">The sequence shown here is derived from an EMBL/GenBank/DDBJ whole genome shotgun (WGS) entry which is preliminary data.</text>
</comment>
<protein>
    <recommendedName>
        <fullName evidence="4">Flagellar basal-body protein FlbY</fullName>
    </recommendedName>
</protein>
<dbReference type="RefSeq" id="WP_183213044.1">
    <property type="nucleotide sequence ID" value="NZ_JACHOR010000002.1"/>
</dbReference>
<evidence type="ECO:0000313" key="2">
    <source>
        <dbReference type="EMBL" id="MBB5746101.1"/>
    </source>
</evidence>
<dbReference type="Proteomes" id="UP000545037">
    <property type="component" value="Unassembled WGS sequence"/>
</dbReference>
<reference evidence="2 3" key="1">
    <citation type="submission" date="2020-08" db="EMBL/GenBank/DDBJ databases">
        <title>Genomic Encyclopedia of Type Strains, Phase IV (KMG-IV): sequencing the most valuable type-strain genomes for metagenomic binning, comparative biology and taxonomic classification.</title>
        <authorList>
            <person name="Goeker M."/>
        </authorList>
    </citation>
    <scope>NUCLEOTIDE SEQUENCE [LARGE SCALE GENOMIC DNA]</scope>
    <source>
        <strain evidence="2 3">DSM 4737</strain>
    </source>
</reference>
<evidence type="ECO:0000313" key="3">
    <source>
        <dbReference type="Proteomes" id="UP000545037"/>
    </source>
</evidence>
<evidence type="ECO:0000256" key="1">
    <source>
        <dbReference type="SAM" id="Coils"/>
    </source>
</evidence>
<dbReference type="EMBL" id="JACHOR010000002">
    <property type="protein sequence ID" value="MBB5746101.1"/>
    <property type="molecule type" value="Genomic_DNA"/>
</dbReference>
<proteinExistence type="predicted"/>
<organism evidence="2 3">
    <name type="scientific">Brevundimonas variabilis</name>
    <dbReference type="NCBI Taxonomy" id="74312"/>
    <lineage>
        <taxon>Bacteria</taxon>
        <taxon>Pseudomonadati</taxon>
        <taxon>Pseudomonadota</taxon>
        <taxon>Alphaproteobacteria</taxon>
        <taxon>Caulobacterales</taxon>
        <taxon>Caulobacteraceae</taxon>
        <taxon>Brevundimonas</taxon>
    </lineage>
</organism>
<gene>
    <name evidence="2" type="ORF">GGR13_001685</name>
</gene>
<keyword evidence="1" id="KW-0175">Coiled coil</keyword>
<sequence>MTSEAAIGSAEIRRLILLTERLSERLRAETAAFAARRPQDVAASLSETQDLANQYRRESAQLKANRAILTAAPASERMALIRATETFEAILETHGRAVEAARTISEGLVKTIAHEVSAARALGTGYGATGQAALGDGRAITFNRTA</sequence>
<dbReference type="AlphaFoldDB" id="A0A7W9CID7"/>
<name>A0A7W9CID7_9CAUL</name>
<keyword evidence="3" id="KW-1185">Reference proteome</keyword>
<accession>A0A7W9CID7</accession>
<feature type="coiled-coil region" evidence="1">
    <location>
        <begin position="45"/>
        <end position="72"/>
    </location>
</feature>